<dbReference type="PATRIC" id="fig|1392998.3.peg.2095"/>
<evidence type="ECO:0000256" key="7">
    <source>
        <dbReference type="ARBA" id="ARBA00023136"/>
    </source>
</evidence>
<keyword evidence="7 8" id="KW-0472">Membrane</keyword>
<feature type="domain" description="ABC transmembrane type-1" evidence="9">
    <location>
        <begin position="61"/>
        <end position="266"/>
    </location>
</feature>
<evidence type="ECO:0000313" key="10">
    <source>
        <dbReference type="EMBL" id="KCZ71364.1"/>
    </source>
</evidence>
<dbReference type="InterPro" id="IPR005672">
    <property type="entry name" value="Phosphate_PstA"/>
</dbReference>
<reference evidence="10 11" key="1">
    <citation type="journal article" date="2013" name="Nature">
        <title>Anaerobic oxidation of methane coupled to nitrate reduction in a novel archaeal lineage.</title>
        <authorList>
            <person name="Haroon M.F."/>
            <person name="Hu S."/>
            <person name="Shi Y."/>
            <person name="Imelfort M."/>
            <person name="Keller J."/>
            <person name="Hugenholtz P."/>
            <person name="Yuan Z."/>
            <person name="Tyson G.W."/>
        </authorList>
    </citation>
    <scope>NUCLEOTIDE SEQUENCE [LARGE SCALE GENOMIC DNA]</scope>
    <source>
        <strain evidence="10 11">ANME-2d</strain>
    </source>
</reference>
<evidence type="ECO:0000256" key="8">
    <source>
        <dbReference type="RuleBase" id="RU363043"/>
    </source>
</evidence>
<keyword evidence="6 8" id="KW-1133">Transmembrane helix</keyword>
<name>A0A062V6F4_9EURY</name>
<dbReference type="Gene3D" id="1.10.3720.10">
    <property type="entry name" value="MetI-like"/>
    <property type="match status" value="1"/>
</dbReference>
<dbReference type="Proteomes" id="UP000027153">
    <property type="component" value="Unassembled WGS sequence"/>
</dbReference>
<dbReference type="PANTHER" id="PTHR43470:SF5">
    <property type="entry name" value="PHOSPHATE TRANSPORT SYSTEM PERMEASE PROTEIN PSTA"/>
    <property type="match status" value="1"/>
</dbReference>
<evidence type="ECO:0000259" key="9">
    <source>
        <dbReference type="PROSITE" id="PS50928"/>
    </source>
</evidence>
<sequence>MRYIKGEAFKYLCMAATVIALMLLALLMWDAWDKGAGWLSLKFLNSFPSRFPEQAGIKSALWGSIWLMILTAIISIPLGVGAAIYLEEYARRTWLTRIIEINISNLAGVPSIVYGILGLALFVRGLMLGRSLLAGALTMALLILPIIIISSQEAIRAVPKSIREASYALGSTKWQTVRHHVLPAALPGILTGNILSLSRAMGEAAPLIMIGALTFIAFTPAGPFDPFTALPIQIFNWASRPKAEFQFLAAAGILVLLALLLAMNAAAIIIRNKYQRYIKW</sequence>
<keyword evidence="11" id="KW-1185">Reference proteome</keyword>
<feature type="transmembrane region" description="Helical" evidence="8">
    <location>
        <begin position="132"/>
        <end position="150"/>
    </location>
</feature>
<comment type="similarity">
    <text evidence="2 8">Belongs to the binding-protein-dependent transport system permease family. CysTW subfamily.</text>
</comment>
<organism evidence="10 11">
    <name type="scientific">Candidatus Methanoperedens nitratireducens</name>
    <dbReference type="NCBI Taxonomy" id="1392998"/>
    <lineage>
        <taxon>Archaea</taxon>
        <taxon>Methanobacteriati</taxon>
        <taxon>Methanobacteriota</taxon>
        <taxon>Stenosarchaea group</taxon>
        <taxon>Methanomicrobia</taxon>
        <taxon>Methanosarcinales</taxon>
        <taxon>ANME-2 cluster</taxon>
        <taxon>Candidatus Methanoperedentaceae</taxon>
        <taxon>Candidatus Methanoperedens</taxon>
    </lineage>
</organism>
<dbReference type="InterPro" id="IPR035906">
    <property type="entry name" value="MetI-like_sf"/>
</dbReference>
<dbReference type="AlphaFoldDB" id="A0A062V6F4"/>
<dbReference type="RefSeq" id="WP_048091275.1">
    <property type="nucleotide sequence ID" value="NZ_JMIY01000005.1"/>
</dbReference>
<gene>
    <name evidence="10" type="ORF">ANME2D_02091</name>
</gene>
<dbReference type="EMBL" id="JMIY01000005">
    <property type="protein sequence ID" value="KCZ71364.1"/>
    <property type="molecule type" value="Genomic_DNA"/>
</dbReference>
<evidence type="ECO:0000313" key="11">
    <source>
        <dbReference type="Proteomes" id="UP000027153"/>
    </source>
</evidence>
<dbReference type="CDD" id="cd06261">
    <property type="entry name" value="TM_PBP2"/>
    <property type="match status" value="1"/>
</dbReference>
<feature type="transmembrane region" description="Helical" evidence="8">
    <location>
        <begin position="65"/>
        <end position="86"/>
    </location>
</feature>
<evidence type="ECO:0000256" key="4">
    <source>
        <dbReference type="ARBA" id="ARBA00022475"/>
    </source>
</evidence>
<dbReference type="GO" id="GO:0035435">
    <property type="term" value="P:phosphate ion transmembrane transport"/>
    <property type="evidence" value="ECO:0007669"/>
    <property type="project" value="InterPro"/>
</dbReference>
<dbReference type="SUPFAM" id="SSF161098">
    <property type="entry name" value="MetI-like"/>
    <property type="match status" value="1"/>
</dbReference>
<feature type="transmembrane region" description="Helical" evidence="8">
    <location>
        <begin position="247"/>
        <end position="270"/>
    </location>
</feature>
<keyword evidence="3" id="KW-0813">Transport</keyword>
<evidence type="ECO:0000256" key="6">
    <source>
        <dbReference type="ARBA" id="ARBA00022989"/>
    </source>
</evidence>
<feature type="transmembrane region" description="Helical" evidence="8">
    <location>
        <begin position="106"/>
        <end position="126"/>
    </location>
</feature>
<dbReference type="Pfam" id="PF00528">
    <property type="entry name" value="BPD_transp_1"/>
    <property type="match status" value="1"/>
</dbReference>
<keyword evidence="5 8" id="KW-0812">Transmembrane</keyword>
<feature type="transmembrane region" description="Helical" evidence="8">
    <location>
        <begin position="12"/>
        <end position="32"/>
    </location>
</feature>
<dbReference type="OrthoDB" id="11402at2157"/>
<dbReference type="PROSITE" id="PS50928">
    <property type="entry name" value="ABC_TM1"/>
    <property type="match status" value="1"/>
</dbReference>
<dbReference type="GO" id="GO:0005315">
    <property type="term" value="F:phosphate transmembrane transporter activity"/>
    <property type="evidence" value="ECO:0007669"/>
    <property type="project" value="InterPro"/>
</dbReference>
<evidence type="ECO:0000256" key="5">
    <source>
        <dbReference type="ARBA" id="ARBA00022692"/>
    </source>
</evidence>
<feature type="transmembrane region" description="Helical" evidence="8">
    <location>
        <begin position="204"/>
        <end position="221"/>
    </location>
</feature>
<protein>
    <recommendedName>
        <fullName evidence="8">Phosphate transport system permease protein PstA</fullName>
    </recommendedName>
</protein>
<dbReference type="GO" id="GO:0005886">
    <property type="term" value="C:plasma membrane"/>
    <property type="evidence" value="ECO:0007669"/>
    <property type="project" value="UniProtKB-SubCell"/>
</dbReference>
<evidence type="ECO:0000256" key="1">
    <source>
        <dbReference type="ARBA" id="ARBA00004651"/>
    </source>
</evidence>
<accession>A0A062V6F4</accession>
<comment type="subcellular location">
    <subcellularLocation>
        <location evidence="1 8">Cell membrane</location>
        <topology evidence="1 8">Multi-pass membrane protein</topology>
    </subcellularLocation>
</comment>
<evidence type="ECO:0000256" key="3">
    <source>
        <dbReference type="ARBA" id="ARBA00022448"/>
    </source>
</evidence>
<proteinExistence type="inferred from homology"/>
<dbReference type="InterPro" id="IPR000515">
    <property type="entry name" value="MetI-like"/>
</dbReference>
<keyword evidence="4 8" id="KW-1003">Cell membrane</keyword>
<dbReference type="NCBIfam" id="TIGR00974">
    <property type="entry name" value="3a0107s02c"/>
    <property type="match status" value="1"/>
</dbReference>
<dbReference type="PANTHER" id="PTHR43470">
    <property type="entry name" value="PHOSPHATE TRANSPORT SYSTEM PERMEASE PROTEIN PSTA-RELATED"/>
    <property type="match status" value="1"/>
</dbReference>
<evidence type="ECO:0000256" key="2">
    <source>
        <dbReference type="ARBA" id="ARBA00007069"/>
    </source>
</evidence>
<comment type="caution">
    <text evidence="10">The sequence shown here is derived from an EMBL/GenBank/DDBJ whole genome shotgun (WGS) entry which is preliminary data.</text>
</comment>